<name>A0A142K9F4_9CAUD</name>
<organism evidence="1 2">
    <name type="scientific">Gordonia phage Yvonnetastic</name>
    <dbReference type="NCBI Taxonomy" id="1821566"/>
    <lineage>
        <taxon>Viruses</taxon>
        <taxon>Duplodnaviria</taxon>
        <taxon>Heunggongvirae</taxon>
        <taxon>Uroviricota</taxon>
        <taxon>Caudoviricetes</taxon>
        <taxon>Yvonnevirus</taxon>
        <taxon>Yvonnevirus yvonnetastic</taxon>
        <taxon>Gordonia virus Yvonnetastic</taxon>
    </lineage>
</organism>
<protein>
    <submittedName>
        <fullName evidence="1">Uncharacterized protein</fullName>
    </submittedName>
</protein>
<proteinExistence type="predicted"/>
<dbReference type="Proteomes" id="UP000201371">
    <property type="component" value="Segment"/>
</dbReference>
<keyword evidence="2" id="KW-1185">Reference proteome</keyword>
<evidence type="ECO:0000313" key="1">
    <source>
        <dbReference type="EMBL" id="AMS02737.1"/>
    </source>
</evidence>
<dbReference type="GeneID" id="29125155"/>
<dbReference type="RefSeq" id="YP_009301247.1">
    <property type="nucleotide sequence ID" value="NC_031230.1"/>
</dbReference>
<dbReference type="EMBL" id="KU963248">
    <property type="protein sequence ID" value="AMS02737.1"/>
    <property type="molecule type" value="Genomic_DNA"/>
</dbReference>
<evidence type="ECO:0000313" key="2">
    <source>
        <dbReference type="Proteomes" id="UP000201371"/>
    </source>
</evidence>
<gene>
    <name evidence="1" type="primary">193</name>
    <name evidence="1" type="ORF">SEA_YVONNETASTIC_193</name>
</gene>
<reference evidence="2" key="1">
    <citation type="submission" date="2016-03" db="EMBL/GenBank/DDBJ databases">
        <authorList>
            <person name="Ploux O."/>
        </authorList>
    </citation>
    <scope>NUCLEOTIDE SEQUENCE [LARGE SCALE GENOMIC DNA]</scope>
</reference>
<sequence>MAIKIGDTYTYSRLTSKADYWARQFPGPVGHRDLGFLKGRECSPNNDRSCTLCYDQWERHTSTVVDIQHYMDNSVEVILKDGTRHTAVAPHGDACY</sequence>
<dbReference type="KEGG" id="vg:29125155"/>
<accession>A0A142K9F4</accession>